<sequence>MGGKNCGDIPRECAFNKNKNKSQLQDASIIARSKLVLAGGLSPYLEEKEIAVPKELEKTCFIKMNEQQIFAFETPSLALNMGHNLVKTAEIKRGNAIRMSDDVMKKESDDFLMLHFSDWTQMIHVVALATLRSNKPMALPVTSDLVY</sequence>
<proteinExistence type="predicted"/>
<organism evidence="1 2">
    <name type="scientific">Mytilus galloprovincialis</name>
    <name type="common">Mediterranean mussel</name>
    <dbReference type="NCBI Taxonomy" id="29158"/>
    <lineage>
        <taxon>Eukaryota</taxon>
        <taxon>Metazoa</taxon>
        <taxon>Spiralia</taxon>
        <taxon>Lophotrochozoa</taxon>
        <taxon>Mollusca</taxon>
        <taxon>Bivalvia</taxon>
        <taxon>Autobranchia</taxon>
        <taxon>Pteriomorphia</taxon>
        <taxon>Mytilida</taxon>
        <taxon>Mytiloidea</taxon>
        <taxon>Mytilidae</taxon>
        <taxon>Mytilinae</taxon>
        <taxon>Mytilus</taxon>
    </lineage>
</organism>
<name>A0A8B6DE73_MYTGA</name>
<keyword evidence="2" id="KW-1185">Reference proteome</keyword>
<dbReference type="OrthoDB" id="5376140at2759"/>
<evidence type="ECO:0000313" key="2">
    <source>
        <dbReference type="Proteomes" id="UP000596742"/>
    </source>
</evidence>
<protein>
    <submittedName>
        <fullName evidence="1">Uncharacterized protein</fullName>
    </submittedName>
</protein>
<comment type="caution">
    <text evidence="1">The sequence shown here is derived from an EMBL/GenBank/DDBJ whole genome shotgun (WGS) entry which is preliminary data.</text>
</comment>
<reference evidence="1" key="1">
    <citation type="submission" date="2018-11" db="EMBL/GenBank/DDBJ databases">
        <authorList>
            <person name="Alioto T."/>
            <person name="Alioto T."/>
        </authorList>
    </citation>
    <scope>NUCLEOTIDE SEQUENCE</scope>
</reference>
<gene>
    <name evidence="1" type="ORF">MGAL_10B029517</name>
</gene>
<dbReference type="Proteomes" id="UP000596742">
    <property type="component" value="Unassembled WGS sequence"/>
</dbReference>
<dbReference type="PANTHER" id="PTHR33480:SF1">
    <property type="entry name" value="TYR RECOMBINASE DOMAIN-CONTAINING PROTEIN"/>
    <property type="match status" value="1"/>
</dbReference>
<accession>A0A8B6DE73</accession>
<dbReference type="AlphaFoldDB" id="A0A8B6DE73"/>
<evidence type="ECO:0000313" key="1">
    <source>
        <dbReference type="EMBL" id="VDI17766.1"/>
    </source>
</evidence>
<dbReference type="EMBL" id="UYJE01003253">
    <property type="protein sequence ID" value="VDI17766.1"/>
    <property type="molecule type" value="Genomic_DNA"/>
</dbReference>
<dbReference type="PANTHER" id="PTHR33480">
    <property type="entry name" value="SET DOMAIN-CONTAINING PROTEIN-RELATED"/>
    <property type="match status" value="1"/>
</dbReference>